<keyword evidence="8 15" id="KW-0547">Nucleotide-binding</keyword>
<dbReference type="PANTHER" id="PTHR22749">
    <property type="entry name" value="RIBOFLAVIN KINASE/FMN ADENYLYLTRANSFERASE"/>
    <property type="match status" value="1"/>
</dbReference>
<dbReference type="AlphaFoldDB" id="A0A329MSI1"/>
<evidence type="ECO:0000256" key="13">
    <source>
        <dbReference type="ARBA" id="ARBA00047880"/>
    </source>
</evidence>
<dbReference type="GO" id="GO:0008531">
    <property type="term" value="F:riboflavin kinase activity"/>
    <property type="evidence" value="ECO:0007669"/>
    <property type="project" value="UniProtKB-UniRule"/>
</dbReference>
<evidence type="ECO:0000256" key="11">
    <source>
        <dbReference type="ARBA" id="ARBA00022840"/>
    </source>
</evidence>
<keyword evidence="6 15" id="KW-0808">Transferase</keyword>
<accession>A0A329MSI1</accession>
<dbReference type="GO" id="GO:0009231">
    <property type="term" value="P:riboflavin biosynthetic process"/>
    <property type="evidence" value="ECO:0007669"/>
    <property type="project" value="InterPro"/>
</dbReference>
<dbReference type="InterPro" id="IPR023468">
    <property type="entry name" value="Riboflavin_kinase"/>
</dbReference>
<feature type="domain" description="Riboflavin kinase" evidence="16">
    <location>
        <begin position="185"/>
        <end position="311"/>
    </location>
</feature>
<dbReference type="NCBIfam" id="TIGR00083">
    <property type="entry name" value="ribF"/>
    <property type="match status" value="1"/>
</dbReference>
<dbReference type="InterPro" id="IPR015865">
    <property type="entry name" value="Riboflavin_kinase_bac/euk"/>
</dbReference>
<dbReference type="EC" id="2.7.1.26" evidence="15"/>
<dbReference type="Gene3D" id="3.40.50.620">
    <property type="entry name" value="HUPs"/>
    <property type="match status" value="1"/>
</dbReference>
<evidence type="ECO:0000256" key="4">
    <source>
        <dbReference type="ARBA" id="ARBA00022630"/>
    </source>
</evidence>
<keyword evidence="5 15" id="KW-0288">FMN</keyword>
<dbReference type="GO" id="GO:0003919">
    <property type="term" value="F:FMN adenylyltransferase activity"/>
    <property type="evidence" value="ECO:0007669"/>
    <property type="project" value="UniProtKB-UniRule"/>
</dbReference>
<dbReference type="PIRSF" id="PIRSF004491">
    <property type="entry name" value="FAD_Synth"/>
    <property type="match status" value="1"/>
</dbReference>
<dbReference type="EC" id="2.7.7.2" evidence="15"/>
<evidence type="ECO:0000256" key="12">
    <source>
        <dbReference type="ARBA" id="ARBA00023268"/>
    </source>
</evidence>
<evidence type="ECO:0000259" key="16">
    <source>
        <dbReference type="SMART" id="SM00904"/>
    </source>
</evidence>
<comment type="pathway">
    <text evidence="2 15">Cofactor biosynthesis; FAD biosynthesis; FAD from FMN: step 1/1.</text>
</comment>
<dbReference type="Proteomes" id="UP000250369">
    <property type="component" value="Unassembled WGS sequence"/>
</dbReference>
<dbReference type="UniPathway" id="UPA00276">
    <property type="reaction ID" value="UER00406"/>
</dbReference>
<evidence type="ECO:0000256" key="3">
    <source>
        <dbReference type="ARBA" id="ARBA00005201"/>
    </source>
</evidence>
<dbReference type="CDD" id="cd02064">
    <property type="entry name" value="FAD_synthetase_N"/>
    <property type="match status" value="1"/>
</dbReference>
<organism evidence="17 18">
    <name type="scientific">Paenibacillus contaminans</name>
    <dbReference type="NCBI Taxonomy" id="450362"/>
    <lineage>
        <taxon>Bacteria</taxon>
        <taxon>Bacillati</taxon>
        <taxon>Bacillota</taxon>
        <taxon>Bacilli</taxon>
        <taxon>Bacillales</taxon>
        <taxon>Paenibacillaceae</taxon>
        <taxon>Paenibacillus</taxon>
    </lineage>
</organism>
<comment type="caution">
    <text evidence="17">The sequence shown here is derived from an EMBL/GenBank/DDBJ whole genome shotgun (WGS) entry which is preliminary data.</text>
</comment>
<evidence type="ECO:0000256" key="5">
    <source>
        <dbReference type="ARBA" id="ARBA00022643"/>
    </source>
</evidence>
<evidence type="ECO:0000256" key="15">
    <source>
        <dbReference type="PIRNR" id="PIRNR004491"/>
    </source>
</evidence>
<evidence type="ECO:0000313" key="17">
    <source>
        <dbReference type="EMBL" id="RAV22754.1"/>
    </source>
</evidence>
<keyword evidence="9 15" id="KW-0418">Kinase</keyword>
<dbReference type="NCBIfam" id="NF004160">
    <property type="entry name" value="PRK05627.1-3"/>
    <property type="match status" value="1"/>
</dbReference>
<evidence type="ECO:0000256" key="1">
    <source>
        <dbReference type="ARBA" id="ARBA00002121"/>
    </source>
</evidence>
<dbReference type="GO" id="GO:0005524">
    <property type="term" value="F:ATP binding"/>
    <property type="evidence" value="ECO:0007669"/>
    <property type="project" value="UniProtKB-UniRule"/>
</dbReference>
<dbReference type="Gene3D" id="2.40.30.30">
    <property type="entry name" value="Riboflavin kinase-like"/>
    <property type="match status" value="1"/>
</dbReference>
<dbReference type="InterPro" id="IPR023465">
    <property type="entry name" value="Riboflavin_kinase_dom_sf"/>
</dbReference>
<dbReference type="InterPro" id="IPR014729">
    <property type="entry name" value="Rossmann-like_a/b/a_fold"/>
</dbReference>
<dbReference type="SUPFAM" id="SSF82114">
    <property type="entry name" value="Riboflavin kinase-like"/>
    <property type="match status" value="1"/>
</dbReference>
<keyword evidence="7 15" id="KW-0548">Nucleotidyltransferase</keyword>
<keyword evidence="4 15" id="KW-0285">Flavoprotein</keyword>
<dbReference type="InterPro" id="IPR002606">
    <property type="entry name" value="Riboflavin_kinase_bac"/>
</dbReference>
<evidence type="ECO:0000313" key="18">
    <source>
        <dbReference type="Proteomes" id="UP000250369"/>
    </source>
</evidence>
<comment type="pathway">
    <text evidence="3 15">Cofactor biosynthesis; FMN biosynthesis; FMN from riboflavin (ATP route): step 1/1.</text>
</comment>
<evidence type="ECO:0000256" key="6">
    <source>
        <dbReference type="ARBA" id="ARBA00022679"/>
    </source>
</evidence>
<evidence type="ECO:0000256" key="10">
    <source>
        <dbReference type="ARBA" id="ARBA00022827"/>
    </source>
</evidence>
<dbReference type="GO" id="GO:0009398">
    <property type="term" value="P:FMN biosynthetic process"/>
    <property type="evidence" value="ECO:0007669"/>
    <property type="project" value="UniProtKB-UniRule"/>
</dbReference>
<comment type="catalytic activity">
    <reaction evidence="14 15">
        <text>FMN + ATP + H(+) = FAD + diphosphate</text>
        <dbReference type="Rhea" id="RHEA:17237"/>
        <dbReference type="ChEBI" id="CHEBI:15378"/>
        <dbReference type="ChEBI" id="CHEBI:30616"/>
        <dbReference type="ChEBI" id="CHEBI:33019"/>
        <dbReference type="ChEBI" id="CHEBI:57692"/>
        <dbReference type="ChEBI" id="CHEBI:58210"/>
        <dbReference type="EC" id="2.7.7.2"/>
    </reaction>
</comment>
<gene>
    <name evidence="17" type="ORF">DQG23_00605</name>
</gene>
<evidence type="ECO:0000256" key="8">
    <source>
        <dbReference type="ARBA" id="ARBA00022741"/>
    </source>
</evidence>
<dbReference type="FunFam" id="3.40.50.620:FF:000021">
    <property type="entry name" value="Riboflavin biosynthesis protein"/>
    <property type="match status" value="1"/>
</dbReference>
<dbReference type="GO" id="GO:0006747">
    <property type="term" value="P:FAD biosynthetic process"/>
    <property type="evidence" value="ECO:0007669"/>
    <property type="project" value="UniProtKB-UniRule"/>
</dbReference>
<dbReference type="SUPFAM" id="SSF52374">
    <property type="entry name" value="Nucleotidylyl transferase"/>
    <property type="match status" value="1"/>
</dbReference>
<evidence type="ECO:0000256" key="7">
    <source>
        <dbReference type="ARBA" id="ARBA00022695"/>
    </source>
</evidence>
<dbReference type="PANTHER" id="PTHR22749:SF6">
    <property type="entry name" value="RIBOFLAVIN KINASE"/>
    <property type="match status" value="1"/>
</dbReference>
<dbReference type="Pfam" id="PF06574">
    <property type="entry name" value="FAD_syn"/>
    <property type="match status" value="1"/>
</dbReference>
<keyword evidence="10 15" id="KW-0274">FAD</keyword>
<keyword evidence="12" id="KW-0511">Multifunctional enzyme</keyword>
<proteinExistence type="inferred from homology"/>
<dbReference type="UniPathway" id="UPA00277">
    <property type="reaction ID" value="UER00407"/>
</dbReference>
<evidence type="ECO:0000256" key="9">
    <source>
        <dbReference type="ARBA" id="ARBA00022777"/>
    </source>
</evidence>
<dbReference type="FunFam" id="2.40.30.30:FF:000003">
    <property type="entry name" value="Riboflavin biosynthesis protein"/>
    <property type="match status" value="1"/>
</dbReference>
<keyword evidence="18" id="KW-1185">Reference proteome</keyword>
<dbReference type="InterPro" id="IPR015864">
    <property type="entry name" value="FAD_synthase"/>
</dbReference>
<dbReference type="Pfam" id="PF01687">
    <property type="entry name" value="Flavokinase"/>
    <property type="match status" value="1"/>
</dbReference>
<dbReference type="SMART" id="SM00904">
    <property type="entry name" value="Flavokinase"/>
    <property type="match status" value="1"/>
</dbReference>
<name>A0A329MSI1_9BACL</name>
<dbReference type="EMBL" id="QMFB01000001">
    <property type="protein sequence ID" value="RAV22754.1"/>
    <property type="molecule type" value="Genomic_DNA"/>
</dbReference>
<dbReference type="OrthoDB" id="9803667at2"/>
<evidence type="ECO:0000256" key="2">
    <source>
        <dbReference type="ARBA" id="ARBA00004726"/>
    </source>
</evidence>
<comment type="similarity">
    <text evidence="15">Belongs to the ribF family.</text>
</comment>
<dbReference type="NCBIfam" id="NF004162">
    <property type="entry name" value="PRK05627.1-5"/>
    <property type="match status" value="1"/>
</dbReference>
<keyword evidence="11 15" id="KW-0067">ATP-binding</keyword>
<reference evidence="17 18" key="1">
    <citation type="journal article" date="2009" name="Int. J. Syst. Evol. Microbiol.">
        <title>Paenibacillus contaminans sp. nov., isolated from a contaminated laboratory plate.</title>
        <authorList>
            <person name="Chou J.H."/>
            <person name="Lee J.H."/>
            <person name="Lin M.C."/>
            <person name="Chang P.S."/>
            <person name="Arun A.B."/>
            <person name="Young C.C."/>
            <person name="Chen W.M."/>
        </authorList>
    </citation>
    <scope>NUCLEOTIDE SEQUENCE [LARGE SCALE GENOMIC DNA]</scope>
    <source>
        <strain evidence="17 18">CKOBP-6</strain>
    </source>
</reference>
<comment type="catalytic activity">
    <reaction evidence="13 15">
        <text>riboflavin + ATP = FMN + ADP + H(+)</text>
        <dbReference type="Rhea" id="RHEA:14357"/>
        <dbReference type="ChEBI" id="CHEBI:15378"/>
        <dbReference type="ChEBI" id="CHEBI:30616"/>
        <dbReference type="ChEBI" id="CHEBI:57986"/>
        <dbReference type="ChEBI" id="CHEBI:58210"/>
        <dbReference type="ChEBI" id="CHEBI:456216"/>
        <dbReference type="EC" id="2.7.1.26"/>
    </reaction>
</comment>
<protein>
    <recommendedName>
        <fullName evidence="15">Riboflavin biosynthesis protein</fullName>
    </recommendedName>
    <domain>
        <recommendedName>
            <fullName evidence="15">Riboflavin kinase</fullName>
            <ecNumber evidence="15">2.7.1.26</ecNumber>
        </recommendedName>
        <alternativeName>
            <fullName evidence="15">Flavokinase</fullName>
        </alternativeName>
    </domain>
    <domain>
        <recommendedName>
            <fullName evidence="15">FMN adenylyltransferase</fullName>
            <ecNumber evidence="15">2.7.7.2</ecNumber>
        </recommendedName>
        <alternativeName>
            <fullName evidence="15">FAD pyrophosphorylase</fullName>
        </alternativeName>
        <alternativeName>
            <fullName evidence="15">FAD synthase</fullName>
        </alternativeName>
    </domain>
</protein>
<evidence type="ECO:0000256" key="14">
    <source>
        <dbReference type="ARBA" id="ARBA00049494"/>
    </source>
</evidence>
<sequence>MNVYPLSYPFDLPEGAVPESQVLAIGDFDGVHLGHQEVIRRALGTAHKLNIPASIMTFDPHPRVILGHSKYEQTLTPSADKLDLLEKLGVASVYIVRFDTAFSRLSPETFVDQVLRRLAVQTVVVGFDFRFGYQGEGTADTLGLFGKGSFAVEVVRPFHMDGDKVSSTLIRECLQEGDSLRTEQLMGRLYTISGTVVEGDKRGRTIGFPTANIDTGDAYVIPKRGVYAVRARLGSRKLDGVMNIGLKPTFATGEMKQSIEVHLFDFDETIYGQELTVEVLDYLREERKFGSVDELVRQIERDSLTARERLAAHPK</sequence>
<comment type="function">
    <text evidence="1">Catalyzes the phosphorylation of riboflavin to FMN followed by the adenylation of FMN to FAD.</text>
</comment>
<dbReference type="RefSeq" id="WP_113028865.1">
    <property type="nucleotide sequence ID" value="NZ_QMFB01000001.1"/>
</dbReference>